<gene>
    <name evidence="1" type="ORF">PACLA_8A063764</name>
</gene>
<dbReference type="EMBL" id="CACRXK020017066">
    <property type="protein sequence ID" value="CAB4030684.1"/>
    <property type="molecule type" value="Genomic_DNA"/>
</dbReference>
<dbReference type="Proteomes" id="UP001152795">
    <property type="component" value="Unassembled WGS sequence"/>
</dbReference>
<protein>
    <submittedName>
        <fullName evidence="1">Uncharacterized protein</fullName>
    </submittedName>
</protein>
<name>A0A6S7JKN8_PARCT</name>
<keyword evidence="2" id="KW-1185">Reference proteome</keyword>
<organism evidence="1 2">
    <name type="scientific">Paramuricea clavata</name>
    <name type="common">Red gorgonian</name>
    <name type="synonym">Violescent sea-whip</name>
    <dbReference type="NCBI Taxonomy" id="317549"/>
    <lineage>
        <taxon>Eukaryota</taxon>
        <taxon>Metazoa</taxon>
        <taxon>Cnidaria</taxon>
        <taxon>Anthozoa</taxon>
        <taxon>Octocorallia</taxon>
        <taxon>Malacalcyonacea</taxon>
        <taxon>Plexauridae</taxon>
        <taxon>Paramuricea</taxon>
    </lineage>
</organism>
<reference evidence="1" key="1">
    <citation type="submission" date="2020-04" db="EMBL/GenBank/DDBJ databases">
        <authorList>
            <person name="Alioto T."/>
            <person name="Alioto T."/>
            <person name="Gomez Garrido J."/>
        </authorList>
    </citation>
    <scope>NUCLEOTIDE SEQUENCE</scope>
    <source>
        <strain evidence="1">A484AB</strain>
    </source>
</reference>
<accession>A0A6S7JKN8</accession>
<comment type="caution">
    <text evidence="1">The sequence shown here is derived from an EMBL/GenBank/DDBJ whole genome shotgun (WGS) entry which is preliminary data.</text>
</comment>
<evidence type="ECO:0000313" key="1">
    <source>
        <dbReference type="EMBL" id="CAB4030684.1"/>
    </source>
</evidence>
<evidence type="ECO:0000313" key="2">
    <source>
        <dbReference type="Proteomes" id="UP001152795"/>
    </source>
</evidence>
<dbReference type="OrthoDB" id="2402958at2759"/>
<dbReference type="AlphaFoldDB" id="A0A6S7JKN8"/>
<sequence length="424" mass="48317">MPKYPRACNNRYFHEKWGSVENGNGLTIAGMCFQPMSGNDPSEFEKNCKQVGAEELFKVLFDAMSSNRMSDERHFTKLRTMVVIYIMMYSHSQSAKWFQITLSGTLQQFGISDQGLASLRNLGAAAHLHDYHNIHAKNRPEAKTQTQAVHMSMSLVKVFPNVEAISKEGLHTPLLPPAPVQPEQLSRQIGSNMAGLSQSYATNMPDWVLDKYFDPEAERHRLLLHDYQQTKIQKMRYMENTKLIDSLHLPLKSYEEPLTVFKHMLSNGLEIYLSNFLPPFMGNWPTQFFMRQLVYNLAHQVSLPTICQNVVPLMGPLHISLNSRECVLKHFHPIFAELYSLLFGKKAKLAGHLFVKVFGAVGSSIYIHVLAREQPSYVQYHSLRQALVAFDEYPVENFHSVLQAKTNATDNAKQISLKAKEIDA</sequence>
<proteinExistence type="predicted"/>
<feature type="non-terminal residue" evidence="1">
    <location>
        <position position="424"/>
    </location>
</feature>